<reference evidence="1" key="1">
    <citation type="submission" date="2013-08" db="EMBL/GenBank/DDBJ databases">
        <authorList>
            <person name="Mendez C."/>
            <person name="Richter M."/>
            <person name="Ferrer M."/>
            <person name="Sanchez J."/>
        </authorList>
    </citation>
    <scope>NUCLEOTIDE SEQUENCE</scope>
</reference>
<keyword evidence="1" id="KW-0489">Methyltransferase</keyword>
<sequence>MQEGQKAVMSFGPAYAPLEQRQVELAIEEAQKLVPRPKMVIFASFQFDPEAAKNIDETKWPGVTLLKCQMNTDLLTEDLKKKKANEESSFWLIGQPDIDIKKQGDKYVVTVNGFDYYDTRTREIKSGDSSNIAVWELDTDYNGRSLYPRQVFFPLDGENGGWSKLAKALRAYINEDLISGYAGNKSIPFKIGKNRQIAVKIIDDRGIESLRVLKVD</sequence>
<organism evidence="1">
    <name type="scientific">mine drainage metagenome</name>
    <dbReference type="NCBI Taxonomy" id="410659"/>
    <lineage>
        <taxon>unclassified sequences</taxon>
        <taxon>metagenomes</taxon>
        <taxon>ecological metagenomes</taxon>
    </lineage>
</organism>
<dbReference type="AlphaFoldDB" id="T1CD46"/>
<protein>
    <submittedName>
        <fullName evidence="1">DNA methylase N-4/N-6 domain-containing protein</fullName>
    </submittedName>
</protein>
<gene>
    <name evidence="1" type="ORF">B1A_01021</name>
</gene>
<evidence type="ECO:0000313" key="1">
    <source>
        <dbReference type="EMBL" id="EQD80312.1"/>
    </source>
</evidence>
<keyword evidence="1" id="KW-0808">Transferase</keyword>
<dbReference type="EMBL" id="AUZX01000775">
    <property type="protein sequence ID" value="EQD80312.1"/>
    <property type="molecule type" value="Genomic_DNA"/>
</dbReference>
<accession>T1CD46</accession>
<comment type="caution">
    <text evidence="1">The sequence shown here is derived from an EMBL/GenBank/DDBJ whole genome shotgun (WGS) entry which is preliminary data.</text>
</comment>
<dbReference type="GO" id="GO:0032259">
    <property type="term" value="P:methylation"/>
    <property type="evidence" value="ECO:0007669"/>
    <property type="project" value="UniProtKB-KW"/>
</dbReference>
<name>T1CD46_9ZZZZ</name>
<reference evidence="1" key="2">
    <citation type="journal article" date="2014" name="ISME J.">
        <title>Microbial stratification in low pH oxic and suboxic macroscopic growths along an acid mine drainage.</title>
        <authorList>
            <person name="Mendez-Garcia C."/>
            <person name="Mesa V."/>
            <person name="Sprenger R.R."/>
            <person name="Richter M."/>
            <person name="Diez M.S."/>
            <person name="Solano J."/>
            <person name="Bargiela R."/>
            <person name="Golyshina O.V."/>
            <person name="Manteca A."/>
            <person name="Ramos J.L."/>
            <person name="Gallego J.R."/>
            <person name="Llorente I."/>
            <person name="Martins Dos Santos V.A."/>
            <person name="Jensen O.N."/>
            <person name="Pelaez A.I."/>
            <person name="Sanchez J."/>
            <person name="Ferrer M."/>
        </authorList>
    </citation>
    <scope>NUCLEOTIDE SEQUENCE</scope>
</reference>
<dbReference type="GO" id="GO:0008168">
    <property type="term" value="F:methyltransferase activity"/>
    <property type="evidence" value="ECO:0007669"/>
    <property type="project" value="UniProtKB-KW"/>
</dbReference>
<proteinExistence type="predicted"/>